<sequence>MSEPLSSLAAAPRTWTVADFDFELPPELIAQAPAAERSASRLLDAGPAGSDAPPVDRVFRELPDLLEPGDLLVFNDTQVIRARLYGAKDSGGAVEALVERVLRAADPAGTQEVWAHLRASKSPRAGQAVHFRNDAGESFRAEVLGRCGPENGLFHLRFPSDAFVLLERFGHVPLPPYITHADTAEDARRYQTVFARHPGAVAAPTAALHFDEALLSALDDRGVQRAAVTLHVGAGTFQPVRAERLEDHQMHSEWFEVPPATVAAIEATRAAGGRIVAVGTTSLRALESAGRAAAQAGLDASSTPLLAGARETDIFITPGFPFRVVDRLVTNFHLPKSTLMMLVSAFAGYERIRTLYDHAIAQHYRFFSYGDAMLLTRAPHSGLFQPEAAAGRGGTGVAPARQNPPWP</sequence>
<evidence type="ECO:0000256" key="4">
    <source>
        <dbReference type="ARBA" id="ARBA00022785"/>
    </source>
</evidence>
<reference evidence="7" key="1">
    <citation type="submission" date="2022-04" db="EMBL/GenBank/DDBJ databases">
        <title>Whole genome sequence of Sphaerotilus sp. FB-5.</title>
        <authorList>
            <person name="Takeda M."/>
            <person name="Narihara S."/>
            <person name="Akimoto M."/>
            <person name="Akimoto R."/>
            <person name="Nishiyashiki S."/>
            <person name="Murakami T."/>
        </authorList>
    </citation>
    <scope>NUCLEOTIDE SEQUENCE</scope>
    <source>
        <strain evidence="7">FB-5</strain>
    </source>
</reference>
<dbReference type="NCBIfam" id="NF001140">
    <property type="entry name" value="PRK00147.1"/>
    <property type="match status" value="1"/>
</dbReference>
<accession>A0ABN6PSI3</accession>
<comment type="catalytic activity">
    <reaction evidence="5">
        <text>7-aminomethyl-7-carbaguanosine(34) in tRNA + S-adenosyl-L-methionine = epoxyqueuosine(34) in tRNA + adenine + L-methionine + 2 H(+)</text>
        <dbReference type="Rhea" id="RHEA:32155"/>
        <dbReference type="Rhea" id="RHEA-COMP:10342"/>
        <dbReference type="Rhea" id="RHEA-COMP:18582"/>
        <dbReference type="ChEBI" id="CHEBI:15378"/>
        <dbReference type="ChEBI" id="CHEBI:16708"/>
        <dbReference type="ChEBI" id="CHEBI:57844"/>
        <dbReference type="ChEBI" id="CHEBI:59789"/>
        <dbReference type="ChEBI" id="CHEBI:82833"/>
        <dbReference type="ChEBI" id="CHEBI:194443"/>
        <dbReference type="EC" id="2.4.99.17"/>
    </reaction>
</comment>
<feature type="region of interest" description="Disordered" evidence="6">
    <location>
        <begin position="386"/>
        <end position="407"/>
    </location>
</feature>
<comment type="pathway">
    <text evidence="5">tRNA modification; tRNA-queuosine biosynthesis.</text>
</comment>
<dbReference type="SUPFAM" id="SSF111337">
    <property type="entry name" value="QueA-like"/>
    <property type="match status" value="1"/>
</dbReference>
<dbReference type="Gene3D" id="3.40.1780.10">
    <property type="entry name" value="QueA-like"/>
    <property type="match status" value="1"/>
</dbReference>
<dbReference type="NCBIfam" id="TIGR00113">
    <property type="entry name" value="queA"/>
    <property type="match status" value="1"/>
</dbReference>
<dbReference type="EC" id="2.4.99.17" evidence="5"/>
<evidence type="ECO:0000256" key="1">
    <source>
        <dbReference type="ARBA" id="ARBA00022490"/>
    </source>
</evidence>
<dbReference type="InterPro" id="IPR042119">
    <property type="entry name" value="QueA_dom2"/>
</dbReference>
<dbReference type="HAMAP" id="MF_00113">
    <property type="entry name" value="QueA"/>
    <property type="match status" value="1"/>
</dbReference>
<keyword evidence="4 5" id="KW-0671">Queuosine biosynthesis</keyword>
<dbReference type="Gene3D" id="2.40.10.240">
    <property type="entry name" value="QueA-like"/>
    <property type="match status" value="1"/>
</dbReference>
<comment type="subunit">
    <text evidence="5">Monomer.</text>
</comment>
<proteinExistence type="inferred from homology"/>
<name>A0ABN6PSI3_9BURK</name>
<evidence type="ECO:0000256" key="2">
    <source>
        <dbReference type="ARBA" id="ARBA00022679"/>
    </source>
</evidence>
<dbReference type="InterPro" id="IPR036100">
    <property type="entry name" value="QueA_sf"/>
</dbReference>
<dbReference type="InterPro" id="IPR042118">
    <property type="entry name" value="QueA_dom1"/>
</dbReference>
<dbReference type="PANTHER" id="PTHR30307">
    <property type="entry name" value="S-ADENOSYLMETHIONINE:TRNA RIBOSYLTRANSFERASE-ISOMERASE"/>
    <property type="match status" value="1"/>
</dbReference>
<dbReference type="EMBL" id="AP025730">
    <property type="protein sequence ID" value="BDI06994.1"/>
    <property type="molecule type" value="Genomic_DNA"/>
</dbReference>
<keyword evidence="3 5" id="KW-0949">S-adenosyl-L-methionine</keyword>
<gene>
    <name evidence="5 7" type="primary">queA</name>
    <name evidence="7" type="ORF">CATMQ487_39640</name>
</gene>
<evidence type="ECO:0000256" key="5">
    <source>
        <dbReference type="HAMAP-Rule" id="MF_00113"/>
    </source>
</evidence>
<keyword evidence="8" id="KW-1185">Reference proteome</keyword>
<organism evidence="7 8">
    <name type="scientific">Sphaerotilus microaerophilus</name>
    <dbReference type="NCBI Taxonomy" id="2914710"/>
    <lineage>
        <taxon>Bacteria</taxon>
        <taxon>Pseudomonadati</taxon>
        <taxon>Pseudomonadota</taxon>
        <taxon>Betaproteobacteria</taxon>
        <taxon>Burkholderiales</taxon>
        <taxon>Sphaerotilaceae</taxon>
        <taxon>Sphaerotilus</taxon>
    </lineage>
</organism>
<evidence type="ECO:0000256" key="6">
    <source>
        <dbReference type="SAM" id="MobiDB-lite"/>
    </source>
</evidence>
<comment type="function">
    <text evidence="5">Transfers and isomerizes the ribose moiety from AdoMet to the 7-aminomethyl group of 7-deazaguanine (preQ1-tRNA) to give epoxyqueuosine (oQ-tRNA).</text>
</comment>
<dbReference type="Pfam" id="PF02547">
    <property type="entry name" value="Queuosine_synth"/>
    <property type="match status" value="1"/>
</dbReference>
<comment type="subcellular location">
    <subcellularLocation>
        <location evidence="5">Cytoplasm</location>
    </subcellularLocation>
</comment>
<protein>
    <recommendedName>
        <fullName evidence="5">S-adenosylmethionine:tRNA ribosyltransferase-isomerase</fullName>
        <ecNumber evidence="5">2.4.99.17</ecNumber>
    </recommendedName>
    <alternativeName>
        <fullName evidence="5">Queuosine biosynthesis protein QueA</fullName>
    </alternativeName>
</protein>
<dbReference type="PANTHER" id="PTHR30307:SF0">
    <property type="entry name" value="S-ADENOSYLMETHIONINE:TRNA RIBOSYLTRANSFERASE-ISOMERASE"/>
    <property type="match status" value="1"/>
</dbReference>
<comment type="similarity">
    <text evidence="5">Belongs to the QueA family.</text>
</comment>
<dbReference type="InterPro" id="IPR003699">
    <property type="entry name" value="QueA"/>
</dbReference>
<evidence type="ECO:0000313" key="8">
    <source>
        <dbReference type="Proteomes" id="UP001057498"/>
    </source>
</evidence>
<evidence type="ECO:0000256" key="3">
    <source>
        <dbReference type="ARBA" id="ARBA00022691"/>
    </source>
</evidence>
<dbReference type="RefSeq" id="WP_251970223.1">
    <property type="nucleotide sequence ID" value="NZ_AP025730.1"/>
</dbReference>
<keyword evidence="1 5" id="KW-0963">Cytoplasm</keyword>
<evidence type="ECO:0000313" key="7">
    <source>
        <dbReference type="EMBL" id="BDI06994.1"/>
    </source>
</evidence>
<dbReference type="Proteomes" id="UP001057498">
    <property type="component" value="Chromosome"/>
</dbReference>
<keyword evidence="2 5" id="KW-0808">Transferase</keyword>